<keyword evidence="3" id="KW-0804">Transcription</keyword>
<dbReference type="InterPro" id="IPR008920">
    <property type="entry name" value="TF_FadR/GntR_C"/>
</dbReference>
<reference evidence="5 6" key="1">
    <citation type="submission" date="2019-03" db="EMBL/GenBank/DDBJ databases">
        <title>Draft genome sequences of novel Actinobacteria.</title>
        <authorList>
            <person name="Sahin N."/>
            <person name="Ay H."/>
            <person name="Saygin H."/>
        </authorList>
    </citation>
    <scope>NUCLEOTIDE SEQUENCE [LARGE SCALE GENOMIC DNA]</scope>
    <source>
        <strain evidence="5 6">7K502</strain>
    </source>
</reference>
<keyword evidence="1" id="KW-0805">Transcription regulation</keyword>
<dbReference type="Gene3D" id="1.10.10.10">
    <property type="entry name" value="Winged helix-like DNA-binding domain superfamily/Winged helix DNA-binding domain"/>
    <property type="match status" value="1"/>
</dbReference>
<gene>
    <name evidence="5" type="ORF">E1288_29550</name>
</gene>
<keyword evidence="2" id="KW-0238">DNA-binding</keyword>
<dbReference type="InterPro" id="IPR036390">
    <property type="entry name" value="WH_DNA-bd_sf"/>
</dbReference>
<dbReference type="AlphaFoldDB" id="A0A4R4YD11"/>
<dbReference type="EMBL" id="SMKW01000047">
    <property type="protein sequence ID" value="TDD42473.1"/>
    <property type="molecule type" value="Genomic_DNA"/>
</dbReference>
<protein>
    <submittedName>
        <fullName evidence="5">GntR family transcriptional regulator</fullName>
    </submittedName>
</protein>
<organism evidence="5 6">
    <name type="scientific">Saccharopolyspora elongata</name>
    <dbReference type="NCBI Taxonomy" id="2530387"/>
    <lineage>
        <taxon>Bacteria</taxon>
        <taxon>Bacillati</taxon>
        <taxon>Actinomycetota</taxon>
        <taxon>Actinomycetes</taxon>
        <taxon>Pseudonocardiales</taxon>
        <taxon>Pseudonocardiaceae</taxon>
        <taxon>Saccharopolyspora</taxon>
    </lineage>
</organism>
<dbReference type="InterPro" id="IPR036388">
    <property type="entry name" value="WH-like_DNA-bd_sf"/>
</dbReference>
<keyword evidence="6" id="KW-1185">Reference proteome</keyword>
<dbReference type="InterPro" id="IPR000524">
    <property type="entry name" value="Tscrpt_reg_HTH_GntR"/>
</dbReference>
<dbReference type="PANTHER" id="PTHR43537">
    <property type="entry name" value="TRANSCRIPTIONAL REGULATOR, GNTR FAMILY"/>
    <property type="match status" value="1"/>
</dbReference>
<feature type="domain" description="HTH gntR-type" evidence="4">
    <location>
        <begin position="4"/>
        <end position="71"/>
    </location>
</feature>
<dbReference type="Gene3D" id="1.20.120.530">
    <property type="entry name" value="GntR ligand-binding domain-like"/>
    <property type="match status" value="1"/>
</dbReference>
<dbReference type="SUPFAM" id="SSF48008">
    <property type="entry name" value="GntR ligand-binding domain-like"/>
    <property type="match status" value="1"/>
</dbReference>
<dbReference type="InterPro" id="IPR011711">
    <property type="entry name" value="GntR_C"/>
</dbReference>
<evidence type="ECO:0000256" key="2">
    <source>
        <dbReference type="ARBA" id="ARBA00023125"/>
    </source>
</evidence>
<evidence type="ECO:0000256" key="3">
    <source>
        <dbReference type="ARBA" id="ARBA00023163"/>
    </source>
</evidence>
<dbReference type="Pfam" id="PF00392">
    <property type="entry name" value="GntR"/>
    <property type="match status" value="1"/>
</dbReference>
<dbReference type="PROSITE" id="PS50949">
    <property type="entry name" value="HTH_GNTR"/>
    <property type="match status" value="1"/>
</dbReference>
<dbReference type="SMART" id="SM00895">
    <property type="entry name" value="FCD"/>
    <property type="match status" value="1"/>
</dbReference>
<evidence type="ECO:0000256" key="1">
    <source>
        <dbReference type="ARBA" id="ARBA00023015"/>
    </source>
</evidence>
<dbReference type="OrthoDB" id="3864082at2"/>
<dbReference type="Proteomes" id="UP000294947">
    <property type="component" value="Unassembled WGS sequence"/>
</dbReference>
<evidence type="ECO:0000313" key="6">
    <source>
        <dbReference type="Proteomes" id="UP000294947"/>
    </source>
</evidence>
<name>A0A4R4YD11_9PSEU</name>
<dbReference type="GO" id="GO:0003700">
    <property type="term" value="F:DNA-binding transcription factor activity"/>
    <property type="evidence" value="ECO:0007669"/>
    <property type="project" value="InterPro"/>
</dbReference>
<dbReference type="CDD" id="cd07377">
    <property type="entry name" value="WHTH_GntR"/>
    <property type="match status" value="1"/>
</dbReference>
<dbReference type="SMART" id="SM00345">
    <property type="entry name" value="HTH_GNTR"/>
    <property type="match status" value="1"/>
</dbReference>
<dbReference type="GO" id="GO:0003677">
    <property type="term" value="F:DNA binding"/>
    <property type="evidence" value="ECO:0007669"/>
    <property type="project" value="UniProtKB-KW"/>
</dbReference>
<proteinExistence type="predicted"/>
<accession>A0A4R4YD11</accession>
<dbReference type="SUPFAM" id="SSF46785">
    <property type="entry name" value="Winged helix' DNA-binding domain"/>
    <property type="match status" value="1"/>
</dbReference>
<dbReference type="PANTHER" id="PTHR43537:SF45">
    <property type="entry name" value="GNTR FAMILY REGULATORY PROTEIN"/>
    <property type="match status" value="1"/>
</dbReference>
<evidence type="ECO:0000313" key="5">
    <source>
        <dbReference type="EMBL" id="TDD42473.1"/>
    </source>
</evidence>
<dbReference type="Pfam" id="PF07729">
    <property type="entry name" value="FCD"/>
    <property type="match status" value="1"/>
</dbReference>
<comment type="caution">
    <text evidence="5">The sequence shown here is derived from an EMBL/GenBank/DDBJ whole genome shotgun (WGS) entry which is preliminary data.</text>
</comment>
<evidence type="ECO:0000259" key="4">
    <source>
        <dbReference type="PROSITE" id="PS50949"/>
    </source>
</evidence>
<sequence>MQYTNLRDQALEVIRQALVSGEIRPGDIYSAAALANQLGVSSSPVREAMLTLVNQGLMEPVRNRGYRVVAMSEHDLDEVYEMRLLVEVPGTLRAAENATQEDLSRLAAVAAEIEEAAKDGDIARFLDADRRFHLDLLALCGNQRLVNTVAALRDQTRLYGLESLADAGRLVDSAGEHRDFLAAIAERDTQRLETIVQRHLRHVRADWAGVDADN</sequence>